<sequence>MADEVKLLGVWASPFSRRVEIALKLKNVEYEFVEEDLQSKSDLLLKSNPVHQMIPYIDETWKEGFPILPTDPYERAQARFWARFIDEKCFPAAWKALWGSEEPEKAVEEACELLKILENELKDKKFFGGETVGLVDIVANFIAYWLGAIQEVVGVELLTKEKLPDLYDWSDEFCSVFHESLPPRDKLVAFFRRRLQSTTTPTSN</sequence>
<evidence type="ECO:0000256" key="3">
    <source>
        <dbReference type="ARBA" id="ARBA00047960"/>
    </source>
</evidence>
<dbReference type="AlphaFoldDB" id="A0A5N5H768"/>
<evidence type="ECO:0000259" key="6">
    <source>
        <dbReference type="PROSITE" id="PS50405"/>
    </source>
</evidence>
<dbReference type="InterPro" id="IPR010987">
    <property type="entry name" value="Glutathione-S-Trfase_C-like"/>
</dbReference>
<dbReference type="PANTHER" id="PTHR11260">
    <property type="entry name" value="GLUTATHIONE S-TRANSFERASE, GST, SUPERFAMILY, GST DOMAIN CONTAINING"/>
    <property type="match status" value="1"/>
</dbReference>
<dbReference type="Pfam" id="PF02798">
    <property type="entry name" value="GST_N"/>
    <property type="match status" value="1"/>
</dbReference>
<dbReference type="InterPro" id="IPR036249">
    <property type="entry name" value="Thioredoxin-like_sf"/>
</dbReference>
<evidence type="ECO:0000256" key="2">
    <source>
        <dbReference type="ARBA" id="ARBA00022679"/>
    </source>
</evidence>
<dbReference type="EMBL" id="SMOL01000231">
    <property type="protein sequence ID" value="KAB2622041.1"/>
    <property type="molecule type" value="Genomic_DNA"/>
</dbReference>
<dbReference type="PROSITE" id="PS50405">
    <property type="entry name" value="GST_CTER"/>
    <property type="match status" value="1"/>
</dbReference>
<keyword evidence="2 7" id="KW-0808">Transferase</keyword>
<dbReference type="Gene3D" id="1.20.1050.10">
    <property type="match status" value="1"/>
</dbReference>
<dbReference type="PROSITE" id="PS50404">
    <property type="entry name" value="GST_NTER"/>
    <property type="match status" value="1"/>
</dbReference>
<dbReference type="PANTHER" id="PTHR11260:SF676">
    <property type="entry name" value="GLUTATHIONE S-TRANSFERASE U8"/>
    <property type="match status" value="1"/>
</dbReference>
<dbReference type="InterPro" id="IPR004045">
    <property type="entry name" value="Glutathione_S-Trfase_N"/>
</dbReference>
<dbReference type="GO" id="GO:0004364">
    <property type="term" value="F:glutathione transferase activity"/>
    <property type="evidence" value="ECO:0007669"/>
    <property type="project" value="UniProtKB-EC"/>
</dbReference>
<dbReference type="Pfam" id="PF00043">
    <property type="entry name" value="GST_C"/>
    <property type="match status" value="1"/>
</dbReference>
<evidence type="ECO:0000313" key="7">
    <source>
        <dbReference type="EMBL" id="KAB2622041.1"/>
    </source>
</evidence>
<organism evidence="7 8">
    <name type="scientific">Pyrus ussuriensis x Pyrus communis</name>
    <dbReference type="NCBI Taxonomy" id="2448454"/>
    <lineage>
        <taxon>Eukaryota</taxon>
        <taxon>Viridiplantae</taxon>
        <taxon>Streptophyta</taxon>
        <taxon>Embryophyta</taxon>
        <taxon>Tracheophyta</taxon>
        <taxon>Spermatophyta</taxon>
        <taxon>Magnoliopsida</taxon>
        <taxon>eudicotyledons</taxon>
        <taxon>Gunneridae</taxon>
        <taxon>Pentapetalae</taxon>
        <taxon>rosids</taxon>
        <taxon>fabids</taxon>
        <taxon>Rosales</taxon>
        <taxon>Rosaceae</taxon>
        <taxon>Amygdaloideae</taxon>
        <taxon>Maleae</taxon>
        <taxon>Pyrus</taxon>
    </lineage>
</organism>
<evidence type="ECO:0000259" key="5">
    <source>
        <dbReference type="PROSITE" id="PS50404"/>
    </source>
</evidence>
<reference evidence="8" key="2">
    <citation type="submission" date="2019-10" db="EMBL/GenBank/DDBJ databases">
        <title>A de novo genome assembly of a pear dwarfing rootstock.</title>
        <authorList>
            <person name="Wang F."/>
            <person name="Wang J."/>
            <person name="Li S."/>
            <person name="Zhang Y."/>
            <person name="Fang M."/>
            <person name="Ma L."/>
            <person name="Zhao Y."/>
            <person name="Jiang S."/>
        </authorList>
    </citation>
    <scope>NUCLEOTIDE SEQUENCE [LARGE SCALE GENOMIC DNA]</scope>
</reference>
<proteinExistence type="inferred from homology"/>
<accession>A0A5N5H768</accession>
<dbReference type="InterPro" id="IPR036282">
    <property type="entry name" value="Glutathione-S-Trfase_C_sf"/>
</dbReference>
<dbReference type="InterPro" id="IPR004046">
    <property type="entry name" value="GST_C"/>
</dbReference>
<dbReference type="FunFam" id="1.20.1050.10:FF:000012">
    <property type="entry name" value="Tau class glutathione S-transferase"/>
    <property type="match status" value="1"/>
</dbReference>
<dbReference type="Gene3D" id="3.40.30.10">
    <property type="entry name" value="Glutaredoxin"/>
    <property type="match status" value="1"/>
</dbReference>
<dbReference type="SUPFAM" id="SSF52833">
    <property type="entry name" value="Thioredoxin-like"/>
    <property type="match status" value="1"/>
</dbReference>
<evidence type="ECO:0000256" key="4">
    <source>
        <dbReference type="RuleBase" id="RU003494"/>
    </source>
</evidence>
<dbReference type="InterPro" id="IPR045073">
    <property type="entry name" value="Omega/Tau-like"/>
</dbReference>
<dbReference type="GO" id="GO:0006749">
    <property type="term" value="P:glutathione metabolic process"/>
    <property type="evidence" value="ECO:0007669"/>
    <property type="project" value="InterPro"/>
</dbReference>
<dbReference type="GO" id="GO:0005737">
    <property type="term" value="C:cytoplasm"/>
    <property type="evidence" value="ECO:0007669"/>
    <property type="project" value="TreeGrafter"/>
</dbReference>
<comment type="caution">
    <text evidence="7">The sequence shown here is derived from an EMBL/GenBank/DDBJ whole genome shotgun (WGS) entry which is preliminary data.</text>
</comment>
<dbReference type="InterPro" id="IPR045074">
    <property type="entry name" value="GST_C_Tau"/>
</dbReference>
<comment type="similarity">
    <text evidence="4">Belongs to the GST superfamily.</text>
</comment>
<reference evidence="7 8" key="1">
    <citation type="submission" date="2019-09" db="EMBL/GenBank/DDBJ databases">
        <authorList>
            <person name="Ou C."/>
        </authorList>
    </citation>
    <scope>NUCLEOTIDE SEQUENCE [LARGE SCALE GENOMIC DNA]</scope>
    <source>
        <strain evidence="7">S2</strain>
        <tissue evidence="7">Leaf</tissue>
    </source>
</reference>
<reference evidence="7 8" key="3">
    <citation type="submission" date="2019-11" db="EMBL/GenBank/DDBJ databases">
        <title>A de novo genome assembly of a pear dwarfing rootstock.</title>
        <authorList>
            <person name="Wang F."/>
            <person name="Wang J."/>
            <person name="Li S."/>
            <person name="Zhang Y."/>
            <person name="Fang M."/>
            <person name="Ma L."/>
            <person name="Zhao Y."/>
            <person name="Jiang S."/>
        </authorList>
    </citation>
    <scope>NUCLEOTIDE SEQUENCE [LARGE SCALE GENOMIC DNA]</scope>
    <source>
        <strain evidence="7">S2</strain>
        <tissue evidence="7">Leaf</tissue>
    </source>
</reference>
<protein>
    <recommendedName>
        <fullName evidence="1">glutathione transferase</fullName>
        <ecNumber evidence="1">2.5.1.18</ecNumber>
    </recommendedName>
</protein>
<keyword evidence="8" id="KW-1185">Reference proteome</keyword>
<name>A0A5N5H768_9ROSA</name>
<comment type="catalytic activity">
    <reaction evidence="3">
        <text>RX + glutathione = an S-substituted glutathione + a halide anion + H(+)</text>
        <dbReference type="Rhea" id="RHEA:16437"/>
        <dbReference type="ChEBI" id="CHEBI:15378"/>
        <dbReference type="ChEBI" id="CHEBI:16042"/>
        <dbReference type="ChEBI" id="CHEBI:17792"/>
        <dbReference type="ChEBI" id="CHEBI:57925"/>
        <dbReference type="ChEBI" id="CHEBI:90779"/>
        <dbReference type="EC" id="2.5.1.18"/>
    </reaction>
</comment>
<evidence type="ECO:0000313" key="8">
    <source>
        <dbReference type="Proteomes" id="UP000327157"/>
    </source>
</evidence>
<dbReference type="Proteomes" id="UP000327157">
    <property type="component" value="Chromosome 4"/>
</dbReference>
<feature type="domain" description="GST N-terminal" evidence="5">
    <location>
        <begin position="3"/>
        <end position="93"/>
    </location>
</feature>
<dbReference type="OrthoDB" id="4951845at2759"/>
<feature type="domain" description="GST C-terminal" evidence="6">
    <location>
        <begin position="71"/>
        <end position="195"/>
    </location>
</feature>
<dbReference type="CDD" id="cd03185">
    <property type="entry name" value="GST_C_Tau"/>
    <property type="match status" value="1"/>
</dbReference>
<dbReference type="SUPFAM" id="SSF47616">
    <property type="entry name" value="GST C-terminal domain-like"/>
    <property type="match status" value="1"/>
</dbReference>
<evidence type="ECO:0000256" key="1">
    <source>
        <dbReference type="ARBA" id="ARBA00012452"/>
    </source>
</evidence>
<dbReference type="EC" id="2.5.1.18" evidence="1"/>
<gene>
    <name evidence="7" type="ORF">D8674_024223</name>
</gene>